<accession>A0A1H1QFK4</accession>
<name>A0A1H1QFK4_9ACTN</name>
<reference evidence="1 2" key="1">
    <citation type="submission" date="2016-10" db="EMBL/GenBank/DDBJ databases">
        <authorList>
            <person name="de Groot N.N."/>
        </authorList>
    </citation>
    <scope>NUCLEOTIDE SEQUENCE [LARGE SCALE GENOMIC DNA]</scope>
    <source>
        <strain evidence="1 2">DSM 21800</strain>
    </source>
</reference>
<dbReference type="RefSeq" id="WP_091521542.1">
    <property type="nucleotide sequence ID" value="NZ_LT629772.1"/>
</dbReference>
<dbReference type="EMBL" id="LT629772">
    <property type="protein sequence ID" value="SDS22215.1"/>
    <property type="molecule type" value="Genomic_DNA"/>
</dbReference>
<protein>
    <submittedName>
        <fullName evidence="1">Uncharacterized protein</fullName>
    </submittedName>
</protein>
<proteinExistence type="predicted"/>
<evidence type="ECO:0000313" key="1">
    <source>
        <dbReference type="EMBL" id="SDS22215.1"/>
    </source>
</evidence>
<sequence>MAEDRGELLVGLGAPAGLCGSCRFALLNRTRRGTVYLRCGLATEDDRFAKYPRLPVMECSGFRQFEGGTDPVRPSPPGVAR</sequence>
<dbReference type="STRING" id="630515.SAMN04489812_1253"/>
<organism evidence="1 2">
    <name type="scientific">Microlunatus soli</name>
    <dbReference type="NCBI Taxonomy" id="630515"/>
    <lineage>
        <taxon>Bacteria</taxon>
        <taxon>Bacillati</taxon>
        <taxon>Actinomycetota</taxon>
        <taxon>Actinomycetes</taxon>
        <taxon>Propionibacteriales</taxon>
        <taxon>Propionibacteriaceae</taxon>
        <taxon>Microlunatus</taxon>
    </lineage>
</organism>
<keyword evidence="2" id="KW-1185">Reference proteome</keyword>
<dbReference type="OrthoDB" id="3854842at2"/>
<gene>
    <name evidence="1" type="ORF">SAMN04489812_1253</name>
</gene>
<dbReference type="AlphaFoldDB" id="A0A1H1QFK4"/>
<dbReference type="Proteomes" id="UP000199103">
    <property type="component" value="Chromosome I"/>
</dbReference>
<evidence type="ECO:0000313" key="2">
    <source>
        <dbReference type="Proteomes" id="UP000199103"/>
    </source>
</evidence>